<feature type="compositionally biased region" description="Polar residues" evidence="2">
    <location>
        <begin position="369"/>
        <end position="382"/>
    </location>
</feature>
<comment type="similarity">
    <text evidence="1">Belongs to the peptidase C14A family.</text>
</comment>
<evidence type="ECO:0000313" key="6">
    <source>
        <dbReference type="Proteomes" id="UP000191931"/>
    </source>
</evidence>
<accession>A0A1W1H4X7</accession>
<dbReference type="InterPro" id="IPR052039">
    <property type="entry name" value="Caspase-related_regulators"/>
</dbReference>
<evidence type="ECO:0000259" key="4">
    <source>
        <dbReference type="PROSITE" id="PS50208"/>
    </source>
</evidence>
<dbReference type="Proteomes" id="UP000191931">
    <property type="component" value="Unassembled WGS sequence"/>
</dbReference>
<evidence type="ECO:0000313" key="5">
    <source>
        <dbReference type="EMBL" id="SLM27492.1"/>
    </source>
</evidence>
<feature type="compositionally biased region" description="Acidic residues" evidence="2">
    <location>
        <begin position="346"/>
        <end position="357"/>
    </location>
</feature>
<dbReference type="SUPFAM" id="SSF56436">
    <property type="entry name" value="C-type lectin-like"/>
    <property type="match status" value="1"/>
</dbReference>
<dbReference type="InterPro" id="IPR015917">
    <property type="entry name" value="Pept_C14A"/>
</dbReference>
<feature type="domain" description="Caspase family p10" evidence="3">
    <location>
        <begin position="181"/>
        <end position="266"/>
    </location>
</feature>
<dbReference type="InterPro" id="IPR001309">
    <property type="entry name" value="Pept_C14_p20"/>
</dbReference>
<dbReference type="SUPFAM" id="SSF52129">
    <property type="entry name" value="Caspase-like"/>
    <property type="match status" value="1"/>
</dbReference>
<dbReference type="Pfam" id="PF03781">
    <property type="entry name" value="FGE-sulfatase"/>
    <property type="match status" value="1"/>
</dbReference>
<reference evidence="5 6" key="1">
    <citation type="submission" date="2017-03" db="EMBL/GenBank/DDBJ databases">
        <authorList>
            <person name="Afonso C.L."/>
            <person name="Miller P.J."/>
            <person name="Scott M.A."/>
            <person name="Spackman E."/>
            <person name="Goraichik I."/>
            <person name="Dimitrov K.M."/>
            <person name="Suarez D.L."/>
            <person name="Swayne D.E."/>
        </authorList>
    </citation>
    <scope>NUCLEOTIDE SEQUENCE [LARGE SCALE GENOMIC DNA]</scope>
    <source>
        <strain evidence="5">PRJEB14757</strain>
    </source>
</reference>
<dbReference type="GO" id="GO:0004197">
    <property type="term" value="F:cysteine-type endopeptidase activity"/>
    <property type="evidence" value="ECO:0007669"/>
    <property type="project" value="InterPro"/>
</dbReference>
<sequence length="744" mass="82589">MKYSEYFKKTLLIFLILILQGVFITRNHSFASSDEGNGRRASRVALVVGNGAYELAPLKNPVNDAVDMRNALEKSGFTVILKVNADKASMLFALDEFSSHLRHSEASLFYYAGHGMQINGNNYLIPLNAHITSETDVEFAAVNAGRVLGKMENAGNAVNIVILDACRANPFKRSFRVSERGLARMKAPVGSILAYATAPGSVAADGSGRNGLYTSKLIHYMMIQGLKIEEVLKKTRADVMLEARNLGTDQVPWESSSLTGDFYFIPPRSEGSSKHELPEPVNSSITDFNENASEITKREGESSLKAEFLFWQSIMNSHNRRLFEAYIKKYPEGDFVDIAKIKLEDYSTDEPEAEPEPDQQSQREKEQTSNKPNSAQPDNESQSIQLISSVQTGVISPMKTDDLQEAQSQQQPQSQPEIAVVSSSATKEIPNGTLHVDTIPEDSRIRIMNIKPKYYSGIELVPGKYHIEVSRAGYRTRYQWKNIEPGQELVVSLELEKLPSPTETSVEFEKLSSTPEAGDTWREPVTGMEFVWVPGGCYMMGSNSGDSDEQPVHEVCLDGFWIGKYEVTQGQWKKIMGNNPSSFRKGDDYPVEKVSWYDAQQFISKLNKAGGKAFSLPTEAQWEYAARSGGKNQEYSGSNSIDSVAWYGSNSGGSTHRVGTKAANGLGIYDMSGNVWEWCQDIYAKDAYSKHARNNPVYAGSGSGRVVRGGSWGNEPAYIRCAGRDWFAPGDTDRDLGFRLFRKN</sequence>
<dbReference type="STRING" id="1246637.MTBBW1_1020016"/>
<dbReference type="GO" id="GO:0006508">
    <property type="term" value="P:proteolysis"/>
    <property type="evidence" value="ECO:0007669"/>
    <property type="project" value="InterPro"/>
</dbReference>
<dbReference type="InterPro" id="IPR029030">
    <property type="entry name" value="Caspase-like_dom_sf"/>
</dbReference>
<feature type="domain" description="Caspase family p20" evidence="4">
    <location>
        <begin position="41"/>
        <end position="170"/>
    </location>
</feature>
<dbReference type="Pfam" id="PF00656">
    <property type="entry name" value="Peptidase_C14"/>
    <property type="match status" value="1"/>
</dbReference>
<dbReference type="OrthoDB" id="9768004at2"/>
<dbReference type="Gene3D" id="3.40.50.1460">
    <property type="match status" value="1"/>
</dbReference>
<dbReference type="SMART" id="SM00115">
    <property type="entry name" value="CASc"/>
    <property type="match status" value="1"/>
</dbReference>
<dbReference type="Gene3D" id="3.90.1580.10">
    <property type="entry name" value="paralog of FGE (formylglycine-generating enzyme)"/>
    <property type="match status" value="1"/>
</dbReference>
<dbReference type="PANTHER" id="PTHR22576:SF37">
    <property type="entry name" value="MUCOSA-ASSOCIATED LYMPHOID TISSUE LYMPHOMA TRANSLOCATION PROTEIN 1"/>
    <property type="match status" value="1"/>
</dbReference>
<gene>
    <name evidence="5" type="ORF">MTBBW1_1020016</name>
</gene>
<dbReference type="EMBL" id="FWEV01000005">
    <property type="protein sequence ID" value="SLM27492.1"/>
    <property type="molecule type" value="Genomic_DNA"/>
</dbReference>
<evidence type="ECO:0000256" key="2">
    <source>
        <dbReference type="SAM" id="MobiDB-lite"/>
    </source>
</evidence>
<protein>
    <recommendedName>
        <fullName evidence="7">Caspase family p20 domain-containing protein</fullName>
    </recommendedName>
</protein>
<evidence type="ECO:0000259" key="3">
    <source>
        <dbReference type="PROSITE" id="PS50207"/>
    </source>
</evidence>
<organism evidence="5 6">
    <name type="scientific">Desulfamplus magnetovallimortis</name>
    <dbReference type="NCBI Taxonomy" id="1246637"/>
    <lineage>
        <taxon>Bacteria</taxon>
        <taxon>Pseudomonadati</taxon>
        <taxon>Thermodesulfobacteriota</taxon>
        <taxon>Desulfobacteria</taxon>
        <taxon>Desulfobacterales</taxon>
        <taxon>Desulfobacteraceae</taxon>
        <taxon>Desulfamplus</taxon>
    </lineage>
</organism>
<dbReference type="InterPro" id="IPR042095">
    <property type="entry name" value="SUMF_sf"/>
</dbReference>
<feature type="compositionally biased region" description="Low complexity" evidence="2">
    <location>
        <begin position="405"/>
        <end position="417"/>
    </location>
</feature>
<proteinExistence type="inferred from homology"/>
<dbReference type="PROSITE" id="PS50207">
    <property type="entry name" value="CASPASE_P10"/>
    <property type="match status" value="1"/>
</dbReference>
<feature type="region of interest" description="Disordered" evidence="2">
    <location>
        <begin position="346"/>
        <end position="382"/>
    </location>
</feature>
<dbReference type="InterPro" id="IPR002138">
    <property type="entry name" value="Pept_C14_p10"/>
</dbReference>
<dbReference type="AlphaFoldDB" id="A0A1W1H4X7"/>
<evidence type="ECO:0008006" key="7">
    <source>
        <dbReference type="Google" id="ProtNLM"/>
    </source>
</evidence>
<feature type="region of interest" description="Disordered" evidence="2">
    <location>
        <begin position="402"/>
        <end position="436"/>
    </location>
</feature>
<dbReference type="RefSeq" id="WP_080803857.1">
    <property type="nucleotide sequence ID" value="NZ_LT828545.1"/>
</dbReference>
<dbReference type="InterPro" id="IPR005532">
    <property type="entry name" value="SUMF_dom"/>
</dbReference>
<dbReference type="PROSITE" id="PS50208">
    <property type="entry name" value="CASPASE_P20"/>
    <property type="match status" value="1"/>
</dbReference>
<dbReference type="PANTHER" id="PTHR22576">
    <property type="entry name" value="MUCOSA ASSOCIATED LYMPHOID TISSUE LYMPHOMA TRANSLOCATION PROTEIN 1/PARACASPASE"/>
    <property type="match status" value="1"/>
</dbReference>
<evidence type="ECO:0000256" key="1">
    <source>
        <dbReference type="ARBA" id="ARBA00010134"/>
    </source>
</evidence>
<dbReference type="InterPro" id="IPR011600">
    <property type="entry name" value="Pept_C14_caspase"/>
</dbReference>
<dbReference type="InterPro" id="IPR016187">
    <property type="entry name" value="CTDL_fold"/>
</dbReference>
<keyword evidence="6" id="KW-1185">Reference proteome</keyword>
<name>A0A1W1H4X7_9BACT</name>